<accession>A0A395JLV0</accession>
<evidence type="ECO:0000313" key="4">
    <source>
        <dbReference type="Proteomes" id="UP000253083"/>
    </source>
</evidence>
<dbReference type="InParanoid" id="A0A395JLV0"/>
<proteinExistence type="predicted"/>
<keyword evidence="1" id="KW-1133">Transmembrane helix</keyword>
<comment type="caution">
    <text evidence="3">The sequence shown here is derived from an EMBL/GenBank/DDBJ whole genome shotgun (WGS) entry which is preliminary data.</text>
</comment>
<keyword evidence="1" id="KW-0812">Transmembrane</keyword>
<name>A0A395JLV0_9GAMM</name>
<keyword evidence="4" id="KW-1185">Reference proteome</keyword>
<reference evidence="3 4" key="1">
    <citation type="submission" date="2018-06" db="EMBL/GenBank/DDBJ databases">
        <title>Genomic Encyclopedia of Type Strains, Phase IV (KMG-IV): sequencing the most valuable type-strain genomes for metagenomic binning, comparative biology and taxonomic classification.</title>
        <authorList>
            <person name="Goeker M."/>
        </authorList>
    </citation>
    <scope>NUCLEOTIDE SEQUENCE [LARGE SCALE GENOMIC DNA]</scope>
    <source>
        <strain evidence="3 4">DSM 24032</strain>
    </source>
</reference>
<dbReference type="EMBL" id="QNRT01000003">
    <property type="protein sequence ID" value="RBP49938.1"/>
    <property type="molecule type" value="Genomic_DNA"/>
</dbReference>
<feature type="domain" description="DUF1266" evidence="2">
    <location>
        <begin position="178"/>
        <end position="324"/>
    </location>
</feature>
<organism evidence="3 4">
    <name type="scientific">Arenicella xantha</name>
    <dbReference type="NCBI Taxonomy" id="644221"/>
    <lineage>
        <taxon>Bacteria</taxon>
        <taxon>Pseudomonadati</taxon>
        <taxon>Pseudomonadota</taxon>
        <taxon>Gammaproteobacteria</taxon>
        <taxon>Arenicellales</taxon>
        <taxon>Arenicellaceae</taxon>
        <taxon>Arenicella</taxon>
    </lineage>
</organism>
<dbReference type="Proteomes" id="UP000253083">
    <property type="component" value="Unassembled WGS sequence"/>
</dbReference>
<evidence type="ECO:0000313" key="3">
    <source>
        <dbReference type="EMBL" id="RBP49938.1"/>
    </source>
</evidence>
<dbReference type="AlphaFoldDB" id="A0A395JLV0"/>
<gene>
    <name evidence="3" type="ORF">DFR28_103370</name>
</gene>
<dbReference type="OrthoDB" id="787383at2"/>
<feature type="transmembrane region" description="Helical" evidence="1">
    <location>
        <begin position="82"/>
        <end position="103"/>
    </location>
</feature>
<dbReference type="Pfam" id="PF06889">
    <property type="entry name" value="DUF1266"/>
    <property type="match status" value="1"/>
</dbReference>
<sequence>MIKQQLQNTPGYRDIPPKKIAYGVGLEQAGTLIKILMPLCVIVFSGMSVVVLPVAGIVLSGLFEQKDIGQLLNAEVLSTPSVMFALAVWPALIVIMLALMSRVKSIGLREQRRYYKLGKVTELSNEQRLALRLTAVDGFNDGAWTQTLEYWPCEVRVPDHMDRFKFFQVTSKNERRAMLDEWWGIVNTKQYQEMVESLYQGLHSSLLVDDMQSEHREAMVERIAGLAQLPETYVADCFETQQGKPPKLLWGFDLYRIIAIARSAYMSGYISEQESWSEILKVADIIHYLFDDYEDFYHNYRLGNAFWSNNFETAREKLERWQFFDKKCKWRVRKLAWPQPDEVDLPKSIRHACVNDDDTEEPRVGFI</sequence>
<evidence type="ECO:0000259" key="2">
    <source>
        <dbReference type="Pfam" id="PF06889"/>
    </source>
</evidence>
<dbReference type="FunCoup" id="A0A395JLV0">
    <property type="interactions" value="5"/>
</dbReference>
<dbReference type="InterPro" id="IPR009677">
    <property type="entry name" value="DUF1266"/>
</dbReference>
<protein>
    <submittedName>
        <fullName evidence="3">Uncharacterized protein DUF1266</fullName>
    </submittedName>
</protein>
<keyword evidence="1" id="KW-0472">Membrane</keyword>
<evidence type="ECO:0000256" key="1">
    <source>
        <dbReference type="SAM" id="Phobius"/>
    </source>
</evidence>
<feature type="transmembrane region" description="Helical" evidence="1">
    <location>
        <begin position="35"/>
        <end position="62"/>
    </location>
</feature>
<dbReference type="RefSeq" id="WP_113954921.1">
    <property type="nucleotide sequence ID" value="NZ_QNRT01000003.1"/>
</dbReference>